<dbReference type="SUPFAM" id="SSF53092">
    <property type="entry name" value="Creatinase/prolidase N-terminal domain"/>
    <property type="match status" value="1"/>
</dbReference>
<dbReference type="GO" id="GO:0005739">
    <property type="term" value="C:mitochondrion"/>
    <property type="evidence" value="ECO:0007669"/>
    <property type="project" value="TreeGrafter"/>
</dbReference>
<dbReference type="Gene3D" id="3.90.230.10">
    <property type="entry name" value="Creatinase/methionine aminopeptidase superfamily"/>
    <property type="match status" value="1"/>
</dbReference>
<evidence type="ECO:0000313" key="8">
    <source>
        <dbReference type="Proteomes" id="UP000232323"/>
    </source>
</evidence>
<keyword evidence="8" id="KW-1185">Reference proteome</keyword>
<dbReference type="InterPro" id="IPR000994">
    <property type="entry name" value="Pept_M24"/>
</dbReference>
<sequence length="529" mass="58102">MGVYGGRRPLTRRPSLLSLVHEVLAVGPSVLRSVRSYSYGQPVHKTHPELLHSDEITVGITAREYWQRRQALARLMIPGSVAVLPASSTTFMAGIIPYPYRQNPDLLYCTGLLQPAVAVIQAADSTTEDSNASGQSSEIMPRSRLILFLEPPNPDKDRWDGNRLDREAALEIFGAEDVHYISEMPRKLTQYCLSALSGGHGSIYFDINNTSSFNHAALSTLIKKALSSSFNAAEAAAADDKQLMMSSQQSSLMPLRPLMHELRLIKSSAEKVLMQRSAATAAAGLIRCMKRSKPGVGEWQLASEFEHACKMAGAQRLSYPSVVASGTDAYYTHYGRNDKIMGDGDLVLMDAGCELNGYASDVTRTWPVNGRFSGPQADVYDIVLDVHRRCVEACRPGCSIRELHTLSTQLISEGVRDLGLLGSSSSADYILNSRKYSQFYWHSVSHYLGMDTHDTHLISHGRPLSEGSIITIEPGLYIPDEERFGAYRGIGVRIEDDVLVTAEGCQILSQAVPSARSDIEHLVIAARLE</sequence>
<feature type="domain" description="Aminopeptidase P N-terminal" evidence="6">
    <location>
        <begin position="60"/>
        <end position="214"/>
    </location>
</feature>
<dbReference type="InterPro" id="IPR052433">
    <property type="entry name" value="X-Pro_dipept-like"/>
</dbReference>
<dbReference type="AlphaFoldDB" id="A0A250X6W1"/>
<dbReference type="Gene3D" id="3.40.350.10">
    <property type="entry name" value="Creatinase/prolidase N-terminal domain"/>
    <property type="match status" value="1"/>
</dbReference>
<evidence type="ECO:0000256" key="2">
    <source>
        <dbReference type="ARBA" id="ARBA00008766"/>
    </source>
</evidence>
<evidence type="ECO:0000256" key="5">
    <source>
        <dbReference type="ARBA" id="ARBA00023211"/>
    </source>
</evidence>
<accession>A0A250X6W1</accession>
<dbReference type="OrthoDB" id="4215474at2759"/>
<dbReference type="CDD" id="cd01087">
    <property type="entry name" value="Prolidase"/>
    <property type="match status" value="1"/>
</dbReference>
<dbReference type="InterPro" id="IPR029149">
    <property type="entry name" value="Creatin/AminoP/Spt16_N"/>
</dbReference>
<dbReference type="Pfam" id="PF05195">
    <property type="entry name" value="AMP_N"/>
    <property type="match status" value="1"/>
</dbReference>
<evidence type="ECO:0000313" key="7">
    <source>
        <dbReference type="EMBL" id="GAX78649.1"/>
    </source>
</evidence>
<evidence type="ECO:0000259" key="6">
    <source>
        <dbReference type="SMART" id="SM01011"/>
    </source>
</evidence>
<comment type="cofactor">
    <cofactor evidence="1">
        <name>Mn(2+)</name>
        <dbReference type="ChEBI" id="CHEBI:29035"/>
    </cofactor>
</comment>
<comment type="similarity">
    <text evidence="2">Belongs to the peptidase M24B family.</text>
</comment>
<organism evidence="7 8">
    <name type="scientific">Chlamydomonas eustigma</name>
    <dbReference type="NCBI Taxonomy" id="1157962"/>
    <lineage>
        <taxon>Eukaryota</taxon>
        <taxon>Viridiplantae</taxon>
        <taxon>Chlorophyta</taxon>
        <taxon>core chlorophytes</taxon>
        <taxon>Chlorophyceae</taxon>
        <taxon>CS clade</taxon>
        <taxon>Chlamydomonadales</taxon>
        <taxon>Chlamydomonadaceae</taxon>
        <taxon>Chlamydomonas</taxon>
    </lineage>
</organism>
<evidence type="ECO:0000256" key="4">
    <source>
        <dbReference type="ARBA" id="ARBA00022801"/>
    </source>
</evidence>
<dbReference type="Pfam" id="PF00557">
    <property type="entry name" value="Peptidase_M24"/>
    <property type="match status" value="1"/>
</dbReference>
<name>A0A250X6W1_9CHLO</name>
<dbReference type="SMART" id="SM01011">
    <property type="entry name" value="AMP_N"/>
    <property type="match status" value="1"/>
</dbReference>
<dbReference type="PANTHER" id="PTHR43226:SF4">
    <property type="entry name" value="XAA-PRO AMINOPEPTIDASE 3"/>
    <property type="match status" value="1"/>
</dbReference>
<keyword evidence="4" id="KW-0378">Hydrolase</keyword>
<dbReference type="GO" id="GO:0070006">
    <property type="term" value="F:metalloaminopeptidase activity"/>
    <property type="evidence" value="ECO:0007669"/>
    <property type="project" value="InterPro"/>
</dbReference>
<evidence type="ECO:0000256" key="3">
    <source>
        <dbReference type="ARBA" id="ARBA00022723"/>
    </source>
</evidence>
<dbReference type="STRING" id="1157962.A0A250X6W1"/>
<dbReference type="SUPFAM" id="SSF55920">
    <property type="entry name" value="Creatinase/aminopeptidase"/>
    <property type="match status" value="1"/>
</dbReference>
<comment type="caution">
    <text evidence="7">The sequence shown here is derived from an EMBL/GenBank/DDBJ whole genome shotgun (WGS) entry which is preliminary data.</text>
</comment>
<dbReference type="EMBL" id="BEGY01000034">
    <property type="protein sequence ID" value="GAX78649.1"/>
    <property type="molecule type" value="Genomic_DNA"/>
</dbReference>
<gene>
    <name evidence="7" type="ORF">CEUSTIGMA_g6087.t1</name>
</gene>
<protein>
    <recommendedName>
        <fullName evidence="6">Aminopeptidase P N-terminal domain-containing protein</fullName>
    </recommendedName>
</protein>
<reference evidence="7 8" key="1">
    <citation type="submission" date="2017-08" db="EMBL/GenBank/DDBJ databases">
        <title>Acidophilic green algal genome provides insights into adaptation to an acidic environment.</title>
        <authorList>
            <person name="Hirooka S."/>
            <person name="Hirose Y."/>
            <person name="Kanesaki Y."/>
            <person name="Higuchi S."/>
            <person name="Fujiwara T."/>
            <person name="Onuma R."/>
            <person name="Era A."/>
            <person name="Ohbayashi R."/>
            <person name="Uzuka A."/>
            <person name="Nozaki H."/>
            <person name="Yoshikawa H."/>
            <person name="Miyagishima S.Y."/>
        </authorList>
    </citation>
    <scope>NUCLEOTIDE SEQUENCE [LARGE SCALE GENOMIC DNA]</scope>
    <source>
        <strain evidence="7 8">NIES-2499</strain>
    </source>
</reference>
<dbReference type="GO" id="GO:0030145">
    <property type="term" value="F:manganese ion binding"/>
    <property type="evidence" value="ECO:0007669"/>
    <property type="project" value="InterPro"/>
</dbReference>
<dbReference type="InterPro" id="IPR007865">
    <property type="entry name" value="Aminopep_P_N"/>
</dbReference>
<dbReference type="PANTHER" id="PTHR43226">
    <property type="entry name" value="XAA-PRO AMINOPEPTIDASE 3"/>
    <property type="match status" value="1"/>
</dbReference>
<keyword evidence="5" id="KW-0464">Manganese</keyword>
<dbReference type="InterPro" id="IPR036005">
    <property type="entry name" value="Creatinase/aminopeptidase-like"/>
</dbReference>
<keyword evidence="3" id="KW-0479">Metal-binding</keyword>
<proteinExistence type="inferred from homology"/>
<dbReference type="GO" id="GO:0006508">
    <property type="term" value="P:proteolysis"/>
    <property type="evidence" value="ECO:0007669"/>
    <property type="project" value="TreeGrafter"/>
</dbReference>
<dbReference type="Proteomes" id="UP000232323">
    <property type="component" value="Unassembled WGS sequence"/>
</dbReference>
<evidence type="ECO:0000256" key="1">
    <source>
        <dbReference type="ARBA" id="ARBA00001936"/>
    </source>
</evidence>